<evidence type="ECO:0000313" key="1">
    <source>
        <dbReference type="EMBL" id="KAK9017491.1"/>
    </source>
</evidence>
<dbReference type="EMBL" id="JBBPBN010000020">
    <property type="protein sequence ID" value="KAK9017491.1"/>
    <property type="molecule type" value="Genomic_DNA"/>
</dbReference>
<keyword evidence="2" id="KW-1185">Reference proteome</keyword>
<sequence length="114" mass="13060">MLAKKEQLQATTVKDPGSDISMALEVILERQREINKQMAESLREDQAALQHKARECSMLMSKKQSMMAKQVEKESLVHDFMVFLEAIENDHLQVAPNFDEKAMMISILSMMNCD</sequence>
<evidence type="ECO:0000313" key="2">
    <source>
        <dbReference type="Proteomes" id="UP001396334"/>
    </source>
</evidence>
<proteinExistence type="predicted"/>
<organism evidence="1 2">
    <name type="scientific">Hibiscus sabdariffa</name>
    <name type="common">roselle</name>
    <dbReference type="NCBI Taxonomy" id="183260"/>
    <lineage>
        <taxon>Eukaryota</taxon>
        <taxon>Viridiplantae</taxon>
        <taxon>Streptophyta</taxon>
        <taxon>Embryophyta</taxon>
        <taxon>Tracheophyta</taxon>
        <taxon>Spermatophyta</taxon>
        <taxon>Magnoliopsida</taxon>
        <taxon>eudicotyledons</taxon>
        <taxon>Gunneridae</taxon>
        <taxon>Pentapetalae</taxon>
        <taxon>rosids</taxon>
        <taxon>malvids</taxon>
        <taxon>Malvales</taxon>
        <taxon>Malvaceae</taxon>
        <taxon>Malvoideae</taxon>
        <taxon>Hibiscus</taxon>
    </lineage>
</organism>
<dbReference type="Proteomes" id="UP001396334">
    <property type="component" value="Unassembled WGS sequence"/>
</dbReference>
<protein>
    <submittedName>
        <fullName evidence="1">Uncharacterized protein</fullName>
    </submittedName>
</protein>
<reference evidence="1 2" key="1">
    <citation type="journal article" date="2024" name="G3 (Bethesda)">
        <title>Genome assembly of Hibiscus sabdariffa L. provides insights into metabolisms of medicinal natural products.</title>
        <authorList>
            <person name="Kim T."/>
        </authorList>
    </citation>
    <scope>NUCLEOTIDE SEQUENCE [LARGE SCALE GENOMIC DNA]</scope>
    <source>
        <strain evidence="1">TK-2024</strain>
        <tissue evidence="1">Old leaves</tissue>
    </source>
</reference>
<accession>A0ABR2RX00</accession>
<gene>
    <name evidence="1" type="ORF">V6N11_079970</name>
</gene>
<name>A0ABR2RX00_9ROSI</name>
<comment type="caution">
    <text evidence="1">The sequence shown here is derived from an EMBL/GenBank/DDBJ whole genome shotgun (WGS) entry which is preliminary data.</text>
</comment>